<reference evidence="3" key="1">
    <citation type="journal article" date="2019" name="Int. J. Syst. Evol. Microbiol.">
        <title>The Global Catalogue of Microorganisms (GCM) 10K type strain sequencing project: providing services to taxonomists for standard genome sequencing and annotation.</title>
        <authorList>
            <consortium name="The Broad Institute Genomics Platform"/>
            <consortium name="The Broad Institute Genome Sequencing Center for Infectious Disease"/>
            <person name="Wu L."/>
            <person name="Ma J."/>
        </authorList>
    </citation>
    <scope>NUCLEOTIDE SEQUENCE [LARGE SCALE GENOMIC DNA]</scope>
    <source>
        <strain evidence="3">JCM 4376</strain>
    </source>
</reference>
<evidence type="ECO:0000313" key="3">
    <source>
        <dbReference type="Proteomes" id="UP000660675"/>
    </source>
</evidence>
<protein>
    <recommendedName>
        <fullName evidence="4">Tetratricopeptide repeat protein</fullName>
    </recommendedName>
</protein>
<name>A0ABQ2W5L3_9ACTN</name>
<dbReference type="RefSeq" id="WP_189545843.1">
    <property type="nucleotide sequence ID" value="NZ_BMTF01000017.1"/>
</dbReference>
<sequence length="982" mass="105451">MSADVSTIRQALRENDREPEGPARNARAERLLAEAEQTGDAALVVEALTHQLQVYNYSSEKDKMFVPFARLLRMWDERPGDFGDFMTHHLFWMFKWVSSSMVDQPHIPLAAIEKWQSEMEHRYRLAGHSERAVCQGELEIARHLGDLPRAERAYAAWQAADRDRMANCHACELHEQGSWQVQLGLDAEALETWAPVLAGEHTCAHEPHAVLAASLLPLLRTGRSEQARAHHLRGYRMVRSMESMRDSAAQHIEFCALTGNEARGLEILAERPAYFTDRGNPASLMDYLAVTALLMDRLTTLGHGGQSVPGPAGTGWTASSLAAHARTRALELAARFDERNGTGRIGTVVRERLDRRPLMDRLPLGVRAVRLAAAPPEPAAPAPETPVQAPLDLAGLLAEAHRLSEAQRPEAGPAWEAVARRVAAADPAAAGLSDHDRASVEDHRAMYGSLPPAEAMAAFGTAAGLYEAAGDPGEAAAAAGRAAYARALQPGGADGALAEIAPVVDRVLALHADGAATARQASAVLMCRARVLGRLVQDAPDEAAAESAVAGLDQGARELLAFTEPLRAEAGVATRIAEALELLGDVAAYRGDPRTALERYERAAAETRAAGLPWYGVECEAKASGLAAQLEEYGRAERAARAALEHAALVPARGRARLHLRPAEILAGTGQFAEAAEQALDAAHWADESGESATLGVHARHQLGGWLLRLDRAAEAAAVLEAVLPDITAEEHGDGMVVQTLWWLGDALTELHEPREAAGHWLKAAEIARGWPEQHDHAMLANLAAQALYRADLDPQAELAYARAGELWRELGDIPALVRTLRVRAWIAAREEQPDPGAARAFMAAAARECEAALACCPADGAPRLLAELADTHRQTGELIAHVCPGEPGEAPEYEEALGYVDRAVAGFTQAGAGFVGLRTATELMAAWLEADLGRPDAARERARRVLEIHGAGEADETGEERRAEAEALLDYVDRRSGSSGA</sequence>
<dbReference type="SUPFAM" id="SSF48452">
    <property type="entry name" value="TPR-like"/>
    <property type="match status" value="1"/>
</dbReference>
<evidence type="ECO:0000256" key="1">
    <source>
        <dbReference type="SAM" id="MobiDB-lite"/>
    </source>
</evidence>
<proteinExistence type="predicted"/>
<dbReference type="Proteomes" id="UP000660675">
    <property type="component" value="Unassembled WGS sequence"/>
</dbReference>
<organism evidence="2 3">
    <name type="scientific">Streptomyces gelaticus</name>
    <dbReference type="NCBI Taxonomy" id="285446"/>
    <lineage>
        <taxon>Bacteria</taxon>
        <taxon>Bacillati</taxon>
        <taxon>Actinomycetota</taxon>
        <taxon>Actinomycetes</taxon>
        <taxon>Kitasatosporales</taxon>
        <taxon>Streptomycetaceae</taxon>
        <taxon>Streptomyces</taxon>
    </lineage>
</organism>
<gene>
    <name evidence="2" type="ORF">GCM10015535_47030</name>
</gene>
<feature type="region of interest" description="Disordered" evidence="1">
    <location>
        <begin position="1"/>
        <end position="24"/>
    </location>
</feature>
<keyword evidence="3" id="KW-1185">Reference proteome</keyword>
<evidence type="ECO:0000313" key="2">
    <source>
        <dbReference type="EMBL" id="GGV90622.1"/>
    </source>
</evidence>
<comment type="caution">
    <text evidence="2">The sequence shown here is derived from an EMBL/GenBank/DDBJ whole genome shotgun (WGS) entry which is preliminary data.</text>
</comment>
<dbReference type="Gene3D" id="1.25.40.10">
    <property type="entry name" value="Tetratricopeptide repeat domain"/>
    <property type="match status" value="2"/>
</dbReference>
<dbReference type="InterPro" id="IPR011990">
    <property type="entry name" value="TPR-like_helical_dom_sf"/>
</dbReference>
<feature type="compositionally biased region" description="Basic and acidic residues" evidence="1">
    <location>
        <begin position="11"/>
        <end position="24"/>
    </location>
</feature>
<dbReference type="EMBL" id="BMTF01000017">
    <property type="protein sequence ID" value="GGV90622.1"/>
    <property type="molecule type" value="Genomic_DNA"/>
</dbReference>
<accession>A0ABQ2W5L3</accession>
<evidence type="ECO:0008006" key="4">
    <source>
        <dbReference type="Google" id="ProtNLM"/>
    </source>
</evidence>